<proteinExistence type="predicted"/>
<dbReference type="Proteomes" id="UP000054995">
    <property type="component" value="Unassembled WGS sequence"/>
</dbReference>
<keyword evidence="2" id="KW-1185">Reference proteome</keyword>
<comment type="caution">
    <text evidence="1">The sequence shown here is derived from an EMBL/GenBank/DDBJ whole genome shotgun (WGS) entry which is preliminary data.</text>
</comment>
<protein>
    <submittedName>
        <fullName evidence="1">Uncharacterized protein</fullName>
    </submittedName>
</protein>
<dbReference type="EMBL" id="JYDT01000083">
    <property type="protein sequence ID" value="KRY85810.1"/>
    <property type="molecule type" value="Genomic_DNA"/>
</dbReference>
<sequence>MRSVNIHNTIIRKKVKVWIRCVQVQIHDVHKRRTNCPKIESKINICFEIRESSPYVVDHFFHFTHFIAFGQKKLLSGRLKIVGFYASRSLLISFERLLGEKQKYFSKPGERPTTIQRLLVKSCDLPKSNIKKYSLIIIMKHFKINELRKFSIIIVHKIGMMRDDYFCSFETFHNVSFNFGLLGVLIRCCRSVWKFAILLFIEVIELLNWSEIEKTFPLLV</sequence>
<evidence type="ECO:0000313" key="2">
    <source>
        <dbReference type="Proteomes" id="UP000054995"/>
    </source>
</evidence>
<gene>
    <name evidence="1" type="ORF">T4D_1967</name>
</gene>
<accession>A0A0V1FIM4</accession>
<name>A0A0V1FIM4_TRIPS</name>
<dbReference type="AlphaFoldDB" id="A0A0V1FIM4"/>
<evidence type="ECO:0000313" key="1">
    <source>
        <dbReference type="EMBL" id="KRY85810.1"/>
    </source>
</evidence>
<organism evidence="1 2">
    <name type="scientific">Trichinella pseudospiralis</name>
    <name type="common">Parasitic roundworm</name>
    <dbReference type="NCBI Taxonomy" id="6337"/>
    <lineage>
        <taxon>Eukaryota</taxon>
        <taxon>Metazoa</taxon>
        <taxon>Ecdysozoa</taxon>
        <taxon>Nematoda</taxon>
        <taxon>Enoplea</taxon>
        <taxon>Dorylaimia</taxon>
        <taxon>Trichinellida</taxon>
        <taxon>Trichinellidae</taxon>
        <taxon>Trichinella</taxon>
    </lineage>
</organism>
<reference evidence="1 2" key="1">
    <citation type="submission" date="2015-01" db="EMBL/GenBank/DDBJ databases">
        <title>Evolution of Trichinella species and genotypes.</title>
        <authorList>
            <person name="Korhonen P.K."/>
            <person name="Edoardo P."/>
            <person name="Giuseppe L.R."/>
            <person name="Gasser R.B."/>
        </authorList>
    </citation>
    <scope>NUCLEOTIDE SEQUENCE [LARGE SCALE GENOMIC DNA]</scope>
    <source>
        <strain evidence="1">ISS470</strain>
    </source>
</reference>